<accession>A0A7G9YXH2</accession>
<proteinExistence type="predicted"/>
<evidence type="ECO:0000259" key="4">
    <source>
        <dbReference type="Pfam" id="PF13243"/>
    </source>
</evidence>
<evidence type="ECO:0000256" key="1">
    <source>
        <dbReference type="ARBA" id="ARBA00022737"/>
    </source>
</evidence>
<feature type="transmembrane region" description="Helical" evidence="2">
    <location>
        <begin position="397"/>
        <end position="415"/>
    </location>
</feature>
<dbReference type="AlphaFoldDB" id="A0A7G9YXH2"/>
<feature type="transmembrane region" description="Helical" evidence="2">
    <location>
        <begin position="362"/>
        <end position="385"/>
    </location>
</feature>
<gene>
    <name evidence="5" type="ORF">JLLPAJDC_00016</name>
</gene>
<dbReference type="SUPFAM" id="SSF48239">
    <property type="entry name" value="Terpenoid cyclases/Protein prenyltransferases"/>
    <property type="match status" value="1"/>
</dbReference>
<dbReference type="GO" id="GO:0003824">
    <property type="term" value="F:catalytic activity"/>
    <property type="evidence" value="ECO:0007669"/>
    <property type="project" value="InterPro"/>
</dbReference>
<keyword evidence="2" id="KW-0812">Transmembrane</keyword>
<dbReference type="InterPro" id="IPR032696">
    <property type="entry name" value="SQ_cyclase_C"/>
</dbReference>
<protein>
    <submittedName>
        <fullName evidence="5">Uncharacterized protein</fullName>
    </submittedName>
</protein>
<dbReference type="InterPro" id="IPR008930">
    <property type="entry name" value="Terpenoid_cyclase/PrenylTrfase"/>
</dbReference>
<dbReference type="InterPro" id="IPR001330">
    <property type="entry name" value="Prenyltrans"/>
</dbReference>
<reference evidence="5" key="1">
    <citation type="submission" date="2020-06" db="EMBL/GenBank/DDBJ databases">
        <title>Unique genomic features of the anaerobic methanotrophic archaea.</title>
        <authorList>
            <person name="Chadwick G.L."/>
            <person name="Skennerton C.T."/>
            <person name="Laso-Perez R."/>
            <person name="Leu A.O."/>
            <person name="Speth D.R."/>
            <person name="Yu H."/>
            <person name="Morgan-Lang C."/>
            <person name="Hatzenpichler R."/>
            <person name="Goudeau D."/>
            <person name="Malmstrom R."/>
            <person name="Brazelton W.J."/>
            <person name="Woyke T."/>
            <person name="Hallam S.J."/>
            <person name="Tyson G.W."/>
            <person name="Wegener G."/>
            <person name="Boetius A."/>
            <person name="Orphan V."/>
        </authorList>
    </citation>
    <scope>NUCLEOTIDE SEQUENCE</scope>
</reference>
<name>A0A7G9YXH2_9EURY</name>
<evidence type="ECO:0000256" key="2">
    <source>
        <dbReference type="SAM" id="Phobius"/>
    </source>
</evidence>
<keyword evidence="2" id="KW-1133">Transmembrane helix</keyword>
<organism evidence="5">
    <name type="scientific">Candidatus Methanophagaceae archaeon ANME-1 ERB6</name>
    <dbReference type="NCBI Taxonomy" id="2759912"/>
    <lineage>
        <taxon>Archaea</taxon>
        <taxon>Methanobacteriati</taxon>
        <taxon>Methanobacteriota</taxon>
        <taxon>Stenosarchaea group</taxon>
        <taxon>Methanomicrobia</taxon>
        <taxon>Candidatus Methanophagales</taxon>
        <taxon>Candidatus Methanophagaceae</taxon>
    </lineage>
</organism>
<evidence type="ECO:0000259" key="3">
    <source>
        <dbReference type="Pfam" id="PF00432"/>
    </source>
</evidence>
<dbReference type="Pfam" id="PF00432">
    <property type="entry name" value="Prenyltrans"/>
    <property type="match status" value="1"/>
</dbReference>
<dbReference type="CDD" id="cd00688">
    <property type="entry name" value="ISOPREN_C2_like"/>
    <property type="match status" value="1"/>
</dbReference>
<sequence length="425" mass="47948">MSLIVIKISDIEHAINKSINTLIDTFKSVISNKGGEEMGGWHQFIFDNKIGAVATSQGIASFAYSNKDFTKLPLAINLLKNEQFKDGGFTIKILSEFPIVESTSGVLLGIRSRKNEKAQEIITKGAKWLENNRNDDNGWGAIKGTASHIYATALAIWALSATNSRKYQTIISEGINWIKDARTADGCWGELPRDEKSTPFHTAFVIFVLRQCGISAESDIISKSLRWLNEQWDKESMWDLHEETANLLEHYDLEIAPEKWTRIVWNHFVTPWVIIALLNCGVLNGKVFRGIDWLIKSQTKEGGWKHRNVNELTLWATHDALFCLTSFLDRIVNIKNYDSVELHDDVLVLKGKFDLARKIKSAISLTAIFIKTYWAGVIISLYLLIGGICTLENLLTLESYLIGLVIPISLLVLQWRIGKTVVIIK</sequence>
<feature type="domain" description="Prenyltransferase alpha-alpha toroid" evidence="3">
    <location>
        <begin position="289"/>
        <end position="336"/>
    </location>
</feature>
<keyword evidence="2" id="KW-0472">Membrane</keyword>
<dbReference type="Gene3D" id="1.50.10.20">
    <property type="match status" value="1"/>
</dbReference>
<feature type="domain" description="Squalene cyclase C-terminal" evidence="4">
    <location>
        <begin position="147"/>
        <end position="244"/>
    </location>
</feature>
<keyword evidence="1" id="KW-0677">Repeat</keyword>
<evidence type="ECO:0000313" key="5">
    <source>
        <dbReference type="EMBL" id="QNO52706.1"/>
    </source>
</evidence>
<dbReference type="EMBL" id="MT631519">
    <property type="protein sequence ID" value="QNO52706.1"/>
    <property type="molecule type" value="Genomic_DNA"/>
</dbReference>
<dbReference type="Pfam" id="PF13243">
    <property type="entry name" value="SQHop_cyclase_C"/>
    <property type="match status" value="1"/>
</dbReference>